<dbReference type="RefSeq" id="WP_044218877.1">
    <property type="nucleotide sequence ID" value="NZ_JBKAGJ010000017.1"/>
</dbReference>
<feature type="signal peptide" evidence="1">
    <location>
        <begin position="1"/>
        <end position="22"/>
    </location>
</feature>
<proteinExistence type="predicted"/>
<accession>A0A098SBC2</accession>
<dbReference type="STRING" id="1524460.IX84_08975"/>
<dbReference type="Proteomes" id="UP000029736">
    <property type="component" value="Unassembled WGS sequence"/>
</dbReference>
<sequence length="608" mass="68213">MTKQSFCRNLVFLLTIALSACASYSTIGIPAGEEFVLGEQENSSFRAELKNLSSATLNVRTIDKITGEQTQGFTLPGRGQTQLRAGRRETVLLSNPTTRAVKVKARLSKSVEGMRYQQMPETNPSNDNQIKAELVSGRLLQKDSLLADIDLLERALTEIHPGIYRYNSPESINREFDRLRAQVYAGMTEAAFMKILAQSIKKIRCGHTYLNPWNMNAALRERMFGGRIYFPLGFSILNEQFIVTHNASEASGIRPGAAITSINGISAKTILDSLSTIAKVDGNNNSPVPHYLSVSNVNASHWNAFDLYFPLFFPMEDAAFTIDYQNYGAEPMQTVTLKALKKEEREAVMKQRFSNSVSDNNRWSLDLSNPDLAVMRLNTFAIWKWKDFDQAKWFKQSFRTIRQLGISNLAIDIRGNGGGLSEPRNELISYLIQKELGCSDGGKVLIRTTKVNPVFRPYSRTWNEIIFEGLPPQFYTRYDDTFFELKEEAGCRNISPKKNRFKGQAFILGGPGNVSATFTLLQKARHYGFATFVGQESGGNQQGINGGEYLFFYLPHSQMEVDIPLKYLAPPGERPDEGVAPEVEVTLTQEDIAQGQDPCIDYILEVIK</sequence>
<evidence type="ECO:0000259" key="2">
    <source>
        <dbReference type="Pfam" id="PF03572"/>
    </source>
</evidence>
<dbReference type="OrthoDB" id="5480566at2"/>
<evidence type="ECO:0000313" key="4">
    <source>
        <dbReference type="Proteomes" id="UP000029736"/>
    </source>
</evidence>
<evidence type="ECO:0000313" key="3">
    <source>
        <dbReference type="EMBL" id="KGE88327.1"/>
    </source>
</evidence>
<dbReference type="EMBL" id="JPOS01000019">
    <property type="protein sequence ID" value="KGE88327.1"/>
    <property type="molecule type" value="Genomic_DNA"/>
</dbReference>
<dbReference type="AlphaFoldDB" id="A0A098SBC2"/>
<dbReference type="SUPFAM" id="SSF52096">
    <property type="entry name" value="ClpP/crotonase"/>
    <property type="match status" value="1"/>
</dbReference>
<comment type="caution">
    <text evidence="3">The sequence shown here is derived from an EMBL/GenBank/DDBJ whole genome shotgun (WGS) entry which is preliminary data.</text>
</comment>
<keyword evidence="4" id="KW-1185">Reference proteome</keyword>
<organism evidence="3 4">
    <name type="scientific">Phaeodactylibacter xiamenensis</name>
    <dbReference type="NCBI Taxonomy" id="1524460"/>
    <lineage>
        <taxon>Bacteria</taxon>
        <taxon>Pseudomonadati</taxon>
        <taxon>Bacteroidota</taxon>
        <taxon>Saprospiria</taxon>
        <taxon>Saprospirales</taxon>
        <taxon>Haliscomenobacteraceae</taxon>
        <taxon>Phaeodactylibacter</taxon>
    </lineage>
</organism>
<feature type="domain" description="Tail specific protease" evidence="2">
    <location>
        <begin position="372"/>
        <end position="585"/>
    </location>
</feature>
<dbReference type="PROSITE" id="PS51257">
    <property type="entry name" value="PROKAR_LIPOPROTEIN"/>
    <property type="match status" value="1"/>
</dbReference>
<evidence type="ECO:0000256" key="1">
    <source>
        <dbReference type="SAM" id="SignalP"/>
    </source>
</evidence>
<dbReference type="GO" id="GO:0008236">
    <property type="term" value="F:serine-type peptidase activity"/>
    <property type="evidence" value="ECO:0007669"/>
    <property type="project" value="InterPro"/>
</dbReference>
<gene>
    <name evidence="3" type="ORF">IX84_08975</name>
</gene>
<name>A0A098SBC2_9BACT</name>
<dbReference type="Pfam" id="PF03572">
    <property type="entry name" value="Peptidase_S41"/>
    <property type="match status" value="1"/>
</dbReference>
<keyword evidence="1" id="KW-0732">Signal</keyword>
<protein>
    <recommendedName>
        <fullName evidence="2">Tail specific protease domain-containing protein</fullName>
    </recommendedName>
</protein>
<dbReference type="InterPro" id="IPR029045">
    <property type="entry name" value="ClpP/crotonase-like_dom_sf"/>
</dbReference>
<reference evidence="3 4" key="1">
    <citation type="journal article" date="2014" name="Int. J. Syst. Evol. Microbiol.">
        <title>Phaeodactylibacter xiamenensis gen. nov., sp. nov., a member of the family Saprospiraceae isolated from the marine alga Phaeodactylum tricornutum.</title>
        <authorList>
            <person name="Chen Z.Jr."/>
            <person name="Lei X."/>
            <person name="Lai Q."/>
            <person name="Li Y."/>
            <person name="Zhang B."/>
            <person name="Zhang J."/>
            <person name="Zhang H."/>
            <person name="Yang L."/>
            <person name="Zheng W."/>
            <person name="Tian Y."/>
            <person name="Yu Z."/>
            <person name="Xu H.Jr."/>
            <person name="Zheng T."/>
        </authorList>
    </citation>
    <scope>NUCLEOTIDE SEQUENCE [LARGE SCALE GENOMIC DNA]</scope>
    <source>
        <strain evidence="3 4">KD52</strain>
    </source>
</reference>
<dbReference type="InterPro" id="IPR005151">
    <property type="entry name" value="Tail-specific_protease"/>
</dbReference>
<feature type="chain" id="PRO_5001940076" description="Tail specific protease domain-containing protein" evidence="1">
    <location>
        <begin position="23"/>
        <end position="608"/>
    </location>
</feature>
<dbReference type="GO" id="GO:0006508">
    <property type="term" value="P:proteolysis"/>
    <property type="evidence" value="ECO:0007669"/>
    <property type="project" value="InterPro"/>
</dbReference>
<dbReference type="Gene3D" id="3.90.226.10">
    <property type="entry name" value="2-enoyl-CoA Hydratase, Chain A, domain 1"/>
    <property type="match status" value="1"/>
</dbReference>